<protein>
    <submittedName>
        <fullName evidence="3">Zinc-ribbon domain-containing protein</fullName>
    </submittedName>
</protein>
<proteinExistence type="predicted"/>
<evidence type="ECO:0000313" key="4">
    <source>
        <dbReference type="Proteomes" id="UP000811899"/>
    </source>
</evidence>
<keyword evidence="4" id="KW-1185">Reference proteome</keyword>
<evidence type="ECO:0000313" key="3">
    <source>
        <dbReference type="EMBL" id="MBT0664356.1"/>
    </source>
</evidence>
<feature type="transmembrane region" description="Helical" evidence="1">
    <location>
        <begin position="268"/>
        <end position="290"/>
    </location>
</feature>
<dbReference type="RefSeq" id="WP_214171135.1">
    <property type="nucleotide sequence ID" value="NZ_JAHCVJ010000003.1"/>
</dbReference>
<feature type="transmembrane region" description="Helical" evidence="1">
    <location>
        <begin position="95"/>
        <end position="115"/>
    </location>
</feature>
<feature type="transmembrane region" description="Helical" evidence="1">
    <location>
        <begin position="211"/>
        <end position="235"/>
    </location>
</feature>
<keyword evidence="1" id="KW-0812">Transmembrane</keyword>
<gene>
    <name evidence="3" type="ORF">KI809_08585</name>
</gene>
<organism evidence="3 4">
    <name type="scientific">Geoanaerobacter pelophilus</name>
    <dbReference type="NCBI Taxonomy" id="60036"/>
    <lineage>
        <taxon>Bacteria</taxon>
        <taxon>Pseudomonadati</taxon>
        <taxon>Thermodesulfobacteriota</taxon>
        <taxon>Desulfuromonadia</taxon>
        <taxon>Geobacterales</taxon>
        <taxon>Geobacteraceae</taxon>
        <taxon>Geoanaerobacter</taxon>
    </lineage>
</organism>
<dbReference type="AlphaFoldDB" id="A0AAW4L7T4"/>
<evidence type="ECO:0000256" key="1">
    <source>
        <dbReference type="SAM" id="Phobius"/>
    </source>
</evidence>
<reference evidence="3 4" key="1">
    <citation type="submission" date="2021-05" db="EMBL/GenBank/DDBJ databases">
        <title>The draft genome of Geobacter pelophilus DSM 12255.</title>
        <authorList>
            <person name="Xu Z."/>
            <person name="Masuda Y."/>
            <person name="Itoh H."/>
            <person name="Senoo K."/>
        </authorList>
    </citation>
    <scope>NUCLEOTIDE SEQUENCE [LARGE SCALE GENOMIC DNA]</scope>
    <source>
        <strain evidence="3 4">DSM 12255</strain>
    </source>
</reference>
<dbReference type="Pfam" id="PF05987">
    <property type="entry name" value="DUF898"/>
    <property type="match status" value="1"/>
</dbReference>
<comment type="caution">
    <text evidence="3">The sequence shown here is derived from an EMBL/GenBank/DDBJ whole genome shotgun (WGS) entry which is preliminary data.</text>
</comment>
<dbReference type="InterPro" id="IPR011723">
    <property type="entry name" value="Znf/thioredoxin_put"/>
</dbReference>
<feature type="transmembrane region" description="Helical" evidence="1">
    <location>
        <begin position="143"/>
        <end position="161"/>
    </location>
</feature>
<dbReference type="InterPro" id="IPR010295">
    <property type="entry name" value="DUF898"/>
</dbReference>
<feature type="transmembrane region" description="Helical" evidence="1">
    <location>
        <begin position="363"/>
        <end position="384"/>
    </location>
</feature>
<keyword evidence="1" id="KW-1133">Transmembrane helix</keyword>
<feature type="transmembrane region" description="Helical" evidence="1">
    <location>
        <begin position="311"/>
        <end position="334"/>
    </location>
</feature>
<feature type="transmembrane region" description="Helical" evidence="1">
    <location>
        <begin position="167"/>
        <end position="185"/>
    </location>
</feature>
<dbReference type="Proteomes" id="UP000811899">
    <property type="component" value="Unassembled WGS sequence"/>
</dbReference>
<keyword evidence="1" id="KW-0472">Membrane</keyword>
<evidence type="ECO:0000259" key="2">
    <source>
        <dbReference type="Pfam" id="PF13717"/>
    </source>
</evidence>
<dbReference type="EMBL" id="JAHCVJ010000003">
    <property type="protein sequence ID" value="MBT0664356.1"/>
    <property type="molecule type" value="Genomic_DNA"/>
</dbReference>
<name>A0AAW4L7T4_9BACT</name>
<dbReference type="Pfam" id="PF13717">
    <property type="entry name" value="Zn_ribbon_4"/>
    <property type="match status" value="1"/>
</dbReference>
<sequence>MPILKITCPHCSFSREIDDSAIPAGVVTATCPQCRQKFTLAEATVAAPSLAAEATEPLPSPVLSDSLSDGRIPDVPPQSQRKIKLSFTGNAKEYFGIWIVNTLLKILTLGVYSAWAKVRKRQYFYGNTFLGKAAFDYLADPKILFRGWLIAAVFFLLYSIGNKVSPVLTSVLGLLFFLGMPWLIVRSRAFNLRNSDHRNIRFTFNPDYREAYLVFAGLPMLIPFTLGLIFPYMVYRQRKFFVENSGYGRTRFAFAASAKEFYVLFIKAIAWFILIVIAVVAFLGLFSAAWSEFLPLFRDIGESSGNVSAKAVAAVMVVTFLSFNLMYLYFVIYIRTSLTNLTWNATRISKSHFISTLRVRDMAWLYLSSAIAILFSFGLLVPWASIRITRYKMENLAVALGDDMEGFLGWGHTGVGPAGEEIGDMFGIDIGL</sequence>
<feature type="domain" description="Zinc finger/thioredoxin putative" evidence="2">
    <location>
        <begin position="5"/>
        <end position="39"/>
    </location>
</feature>
<accession>A0AAW4L7T4</accession>